<keyword evidence="3 5" id="KW-0436">Ligase</keyword>
<evidence type="ECO:0000313" key="9">
    <source>
        <dbReference type="EMBL" id="MFC7124901.1"/>
    </source>
</evidence>
<dbReference type="PANTHER" id="PTHR11096:SF0">
    <property type="entry name" value="RNA 3'-TERMINAL PHOSPHATE CYCLASE"/>
    <property type="match status" value="1"/>
</dbReference>
<dbReference type="NCBIfam" id="TIGR03399">
    <property type="entry name" value="RNA_3prim_cycl"/>
    <property type="match status" value="1"/>
</dbReference>
<dbReference type="Gene3D" id="3.30.360.20">
    <property type="entry name" value="RNA 3'-terminal phosphate cyclase, insert domain"/>
    <property type="match status" value="1"/>
</dbReference>
<feature type="active site" description="Tele-AMP-histidine intermediate" evidence="5">
    <location>
        <position position="307"/>
    </location>
</feature>
<comment type="subcellular location">
    <subcellularLocation>
        <location evidence="5">Cytoplasm</location>
    </subcellularLocation>
</comment>
<keyword evidence="5" id="KW-0067">ATP-binding</keyword>
<organism evidence="9 10">
    <name type="scientific">Halovenus rubra</name>
    <dbReference type="NCBI Taxonomy" id="869890"/>
    <lineage>
        <taxon>Archaea</taxon>
        <taxon>Methanobacteriati</taxon>
        <taxon>Methanobacteriota</taxon>
        <taxon>Stenosarchaea group</taxon>
        <taxon>Halobacteria</taxon>
        <taxon>Halobacteriales</taxon>
        <taxon>Haloarculaceae</taxon>
        <taxon>Halovenus</taxon>
    </lineage>
</organism>
<feature type="domain" description="RNA 3'-terminal phosphate cyclase" evidence="7">
    <location>
        <begin position="9"/>
        <end position="318"/>
    </location>
</feature>
<dbReference type="RefSeq" id="WP_267638325.1">
    <property type="nucleotide sequence ID" value="NZ_JAODIY010000013.1"/>
</dbReference>
<dbReference type="AlphaFoldDB" id="A0ABD5X136"/>
<evidence type="ECO:0000256" key="6">
    <source>
        <dbReference type="NCBIfam" id="TIGR03399"/>
    </source>
</evidence>
<feature type="binding site" evidence="5">
    <location>
        <begin position="283"/>
        <end position="287"/>
    </location>
    <ligand>
        <name>ATP</name>
        <dbReference type="ChEBI" id="CHEBI:30616"/>
    </ligand>
</feature>
<proteinExistence type="inferred from homology"/>
<comment type="catalytic activity">
    <reaction evidence="5">
        <text>a 3'-end 3'-phospho-ribonucleotide-RNA + ATP = a 3'-end 2',3'-cyclophospho-ribonucleotide-RNA + AMP + diphosphate</text>
        <dbReference type="Rhea" id="RHEA:23976"/>
        <dbReference type="Rhea" id="RHEA-COMP:10463"/>
        <dbReference type="Rhea" id="RHEA-COMP:10464"/>
        <dbReference type="ChEBI" id="CHEBI:30616"/>
        <dbReference type="ChEBI" id="CHEBI:33019"/>
        <dbReference type="ChEBI" id="CHEBI:83062"/>
        <dbReference type="ChEBI" id="CHEBI:83064"/>
        <dbReference type="ChEBI" id="CHEBI:456215"/>
        <dbReference type="EC" id="6.5.1.4"/>
    </reaction>
</comment>
<dbReference type="SUPFAM" id="SSF52913">
    <property type="entry name" value="RNA 3'-terminal phosphate cyclase, RPTC, insert domain"/>
    <property type="match status" value="1"/>
</dbReference>
<dbReference type="EC" id="6.5.1.4" evidence="5 6"/>
<evidence type="ECO:0000256" key="5">
    <source>
        <dbReference type="HAMAP-Rule" id="MF_00200"/>
    </source>
</evidence>
<comment type="function">
    <text evidence="5">Catalyzes the conversion of 3'-phosphate to a 2',3'-cyclic phosphodiester at the end of RNA. The mechanism of action of the enzyme occurs in 3 steps: (A) adenylation of the enzyme by ATP; (B) transfer of adenylate to an RNA-N3'P to produce RNA-N3'PP5'A; (C) and attack of the adjacent 2'-hydroxyl on the 3'-phosphorus in the diester linkage to produce the cyclic end product. The biological role of this enzyme is unknown but it is likely to function in some aspects of cellular RNA processing.</text>
</comment>
<dbReference type="Pfam" id="PF01137">
    <property type="entry name" value="RTC"/>
    <property type="match status" value="1"/>
</dbReference>
<protein>
    <recommendedName>
        <fullName evidence="2 5">RNA 3'-terminal phosphate cyclase</fullName>
        <shortName evidence="5">RNA cyclase</shortName>
        <shortName evidence="5">RNA-3'-phosphate cyclase</shortName>
        <ecNumber evidence="5 6">6.5.1.4</ecNumber>
    </recommendedName>
</protein>
<keyword evidence="5" id="KW-0963">Cytoplasm</keyword>
<dbReference type="InterPro" id="IPR000228">
    <property type="entry name" value="RNA3'_term_phos_cyc"/>
</dbReference>
<reference evidence="9 10" key="1">
    <citation type="journal article" date="2014" name="Int. J. Syst. Evol. Microbiol.">
        <title>Complete genome sequence of Corynebacterium casei LMG S-19264T (=DSM 44701T), isolated from a smear-ripened cheese.</title>
        <authorList>
            <consortium name="US DOE Joint Genome Institute (JGI-PGF)"/>
            <person name="Walter F."/>
            <person name="Albersmeier A."/>
            <person name="Kalinowski J."/>
            <person name="Ruckert C."/>
        </authorList>
    </citation>
    <scope>NUCLEOTIDE SEQUENCE [LARGE SCALE GENOMIC DNA]</scope>
    <source>
        <strain evidence="9 10">CGMCC 4.7215</strain>
    </source>
</reference>
<sequence>MLEVDGDAGGGQLLRSSLSLAAVTDRSVTVTNIRGSRPETGLKPQHLTAIEVLADICDATVDGVERGSDEIVFRPATPEGGEFEAAVGTAGSVTLIFDTVLPLAIALEESLSLTVSGGTAVKWSPPLSAYQRVKLPLCREAGIAASVERHRTGFYPAGGGMATLTINPSSLSPLSLGERGALQGARLYSQASLDLEADDVARRQAGATTKQLEAAGIDILDKEILSTAADSTGSALTIELRYENSRAGFAALGEPETSAGSVATEAVSNAVAFNEGSAAVDRYLGDQLLVFLALGGGELTVPEQTAHIETSLALLETFGFDLSVTSETGRVRIRNDQ</sequence>
<dbReference type="NCBIfam" id="NF003246">
    <property type="entry name" value="PRK04204.1-2"/>
    <property type="match status" value="1"/>
</dbReference>
<evidence type="ECO:0000259" key="7">
    <source>
        <dbReference type="Pfam" id="PF01137"/>
    </source>
</evidence>
<dbReference type="GO" id="GO:0003963">
    <property type="term" value="F:RNA-3'-phosphate cyclase activity"/>
    <property type="evidence" value="ECO:0007669"/>
    <property type="project" value="UniProtKB-UniRule"/>
</dbReference>
<dbReference type="HAMAP" id="MF_00200">
    <property type="entry name" value="RTC"/>
    <property type="match status" value="1"/>
</dbReference>
<dbReference type="GO" id="GO:0006396">
    <property type="term" value="P:RNA processing"/>
    <property type="evidence" value="ECO:0007669"/>
    <property type="project" value="UniProtKB-UniRule"/>
</dbReference>
<comment type="caution">
    <text evidence="9">The sequence shown here is derived from an EMBL/GenBank/DDBJ whole genome shotgun (WGS) entry which is preliminary data.</text>
</comment>
<comment type="similarity">
    <text evidence="1 5">Belongs to the RNA 3'-terminal cyclase family. Type 1 subfamily.</text>
</comment>
<evidence type="ECO:0000256" key="4">
    <source>
        <dbReference type="ARBA" id="ARBA00022741"/>
    </source>
</evidence>
<dbReference type="InterPro" id="IPR013792">
    <property type="entry name" value="RNA3'P_cycl/enolpyr_Trfase_a/b"/>
</dbReference>
<keyword evidence="4 5" id="KW-0547">Nucleotide-binding</keyword>
<dbReference type="GO" id="GO:0005737">
    <property type="term" value="C:cytoplasm"/>
    <property type="evidence" value="ECO:0007669"/>
    <property type="project" value="UniProtKB-SubCell"/>
</dbReference>
<dbReference type="InterPro" id="IPR023797">
    <property type="entry name" value="RNA3'_phos_cyclase_dom"/>
</dbReference>
<dbReference type="InterPro" id="IPR036553">
    <property type="entry name" value="RPTC_insert"/>
</dbReference>
<dbReference type="Gene3D" id="3.65.10.20">
    <property type="entry name" value="RNA 3'-terminal phosphate cyclase domain"/>
    <property type="match status" value="1"/>
</dbReference>
<dbReference type="Proteomes" id="UP001596414">
    <property type="component" value="Unassembled WGS sequence"/>
</dbReference>
<dbReference type="EMBL" id="JBHSZQ010000002">
    <property type="protein sequence ID" value="MFC7124901.1"/>
    <property type="molecule type" value="Genomic_DNA"/>
</dbReference>
<dbReference type="InterPro" id="IPR017770">
    <property type="entry name" value="RNA3'_term_phos_cyc_type_1"/>
</dbReference>
<evidence type="ECO:0000256" key="1">
    <source>
        <dbReference type="ARBA" id="ARBA00009206"/>
    </source>
</evidence>
<accession>A0ABD5X136</accession>
<dbReference type="PANTHER" id="PTHR11096">
    <property type="entry name" value="RNA 3' TERMINAL PHOSPHATE CYCLASE"/>
    <property type="match status" value="1"/>
</dbReference>
<evidence type="ECO:0000259" key="8">
    <source>
        <dbReference type="Pfam" id="PF05189"/>
    </source>
</evidence>
<dbReference type="InterPro" id="IPR037136">
    <property type="entry name" value="RNA3'_phos_cyclase_dom_sf"/>
</dbReference>
<feature type="domain" description="RNA 3'-terminal phosphate cyclase insert" evidence="8">
    <location>
        <begin position="178"/>
        <end position="270"/>
    </location>
</feature>
<evidence type="ECO:0000256" key="3">
    <source>
        <dbReference type="ARBA" id="ARBA00022598"/>
    </source>
</evidence>
<gene>
    <name evidence="5 9" type="primary">rtcA</name>
    <name evidence="9" type="ORF">ACFQJ7_02455</name>
</gene>
<dbReference type="Pfam" id="PF05189">
    <property type="entry name" value="RTC_insert"/>
    <property type="match status" value="1"/>
</dbReference>
<evidence type="ECO:0000256" key="2">
    <source>
        <dbReference type="ARBA" id="ARBA00021428"/>
    </source>
</evidence>
<dbReference type="InterPro" id="IPR013791">
    <property type="entry name" value="RNA3'-term_phos_cycl_insert"/>
</dbReference>
<feature type="binding site" evidence="5">
    <location>
        <position position="98"/>
    </location>
    <ligand>
        <name>ATP</name>
        <dbReference type="ChEBI" id="CHEBI:30616"/>
    </ligand>
</feature>
<name>A0ABD5X136_9EURY</name>
<dbReference type="SUPFAM" id="SSF55205">
    <property type="entry name" value="EPT/RTPC-like"/>
    <property type="match status" value="1"/>
</dbReference>
<evidence type="ECO:0000313" key="10">
    <source>
        <dbReference type="Proteomes" id="UP001596414"/>
    </source>
</evidence>
<dbReference type="GO" id="GO:0005524">
    <property type="term" value="F:ATP binding"/>
    <property type="evidence" value="ECO:0007669"/>
    <property type="project" value="UniProtKB-KW"/>
</dbReference>
<dbReference type="PIRSF" id="PIRSF005378">
    <property type="entry name" value="RNA3'_term_phos_cycl_euk"/>
    <property type="match status" value="1"/>
</dbReference>